<protein>
    <submittedName>
        <fullName evidence="1">Uncharacterized protein</fullName>
    </submittedName>
</protein>
<dbReference type="AlphaFoldDB" id="A0A844G8R3"/>
<gene>
    <name evidence="1" type="ORF">GKE73_04395</name>
</gene>
<reference evidence="1 2" key="1">
    <citation type="submission" date="2019-11" db="EMBL/GenBank/DDBJ databases">
        <title>Draft genome sequence of Paludibacterium sp. dN18-1.</title>
        <authorList>
            <person name="Im W.-T."/>
        </authorList>
    </citation>
    <scope>NUCLEOTIDE SEQUENCE [LARGE SCALE GENOMIC DNA]</scope>
    <source>
        <strain evidence="2">dN 18-1</strain>
    </source>
</reference>
<evidence type="ECO:0000313" key="2">
    <source>
        <dbReference type="Proteomes" id="UP000446658"/>
    </source>
</evidence>
<name>A0A844G8R3_9NEIS</name>
<sequence>MLIVFVQFSGKPMGTLTGRAFALLCTVLSTNLSTAFVDVAEIPLQNHGLANFLETVCEPAPLNQEKNRRRLPSAPVQR</sequence>
<keyword evidence="2" id="KW-1185">Reference proteome</keyword>
<accession>A0A844G8R3</accession>
<organism evidence="1 2">
    <name type="scientific">Paludibacterium denitrificans</name>
    <dbReference type="NCBI Taxonomy" id="2675226"/>
    <lineage>
        <taxon>Bacteria</taxon>
        <taxon>Pseudomonadati</taxon>
        <taxon>Pseudomonadota</taxon>
        <taxon>Betaproteobacteria</taxon>
        <taxon>Neisseriales</taxon>
        <taxon>Chromobacteriaceae</taxon>
        <taxon>Paludibacterium</taxon>
    </lineage>
</organism>
<dbReference type="RefSeq" id="WP_230369351.1">
    <property type="nucleotide sequence ID" value="NZ_WLYX01000001.1"/>
</dbReference>
<dbReference type="Proteomes" id="UP000446658">
    <property type="component" value="Unassembled WGS sequence"/>
</dbReference>
<evidence type="ECO:0000313" key="1">
    <source>
        <dbReference type="EMBL" id="MTD32786.1"/>
    </source>
</evidence>
<dbReference type="EMBL" id="WLYX01000001">
    <property type="protein sequence ID" value="MTD32786.1"/>
    <property type="molecule type" value="Genomic_DNA"/>
</dbReference>
<comment type="caution">
    <text evidence="1">The sequence shown here is derived from an EMBL/GenBank/DDBJ whole genome shotgun (WGS) entry which is preliminary data.</text>
</comment>
<proteinExistence type="predicted"/>